<proteinExistence type="predicted"/>
<reference evidence="2" key="1">
    <citation type="submission" date="2021-06" db="EMBL/GenBank/DDBJ databases">
        <title>Comparative genomics, transcriptomics and evolutionary studies reveal genomic signatures of adaptation to plant cell wall in hemibiotrophic fungi.</title>
        <authorList>
            <consortium name="DOE Joint Genome Institute"/>
            <person name="Baroncelli R."/>
            <person name="Diaz J.F."/>
            <person name="Benocci T."/>
            <person name="Peng M."/>
            <person name="Battaglia E."/>
            <person name="Haridas S."/>
            <person name="Andreopoulos W."/>
            <person name="Labutti K."/>
            <person name="Pangilinan J."/>
            <person name="Floch G.L."/>
            <person name="Makela M.R."/>
            <person name="Henrissat B."/>
            <person name="Grigoriev I.V."/>
            <person name="Crouch J.A."/>
            <person name="De Vries R.P."/>
            <person name="Sukno S.A."/>
            <person name="Thon M.R."/>
        </authorList>
    </citation>
    <scope>NUCLEOTIDE SEQUENCE</scope>
    <source>
        <strain evidence="2">CBS 125086</strain>
    </source>
</reference>
<keyword evidence="3" id="KW-1185">Reference proteome</keyword>
<accession>A0AAD8VB19</accession>
<dbReference type="Proteomes" id="UP001230504">
    <property type="component" value="Unassembled WGS sequence"/>
</dbReference>
<organism evidence="2 3">
    <name type="scientific">Colletotrichum navitas</name>
    <dbReference type="NCBI Taxonomy" id="681940"/>
    <lineage>
        <taxon>Eukaryota</taxon>
        <taxon>Fungi</taxon>
        <taxon>Dikarya</taxon>
        <taxon>Ascomycota</taxon>
        <taxon>Pezizomycotina</taxon>
        <taxon>Sordariomycetes</taxon>
        <taxon>Hypocreomycetidae</taxon>
        <taxon>Glomerellales</taxon>
        <taxon>Glomerellaceae</taxon>
        <taxon>Colletotrichum</taxon>
        <taxon>Colletotrichum graminicola species complex</taxon>
    </lineage>
</organism>
<gene>
    <name evidence="2" type="ORF">LY79DRAFT_324656</name>
</gene>
<sequence>MLPEYSNNGSSVSWSPVLPMAAVLFHIRSSQALRVCAAEKRHHVSGAQRLFSKLAKPNRVTTAATVFLPSSLSTRDFSDRTLYANGRTAGVSNRHPPPPPFPPPLLRQLSAEPSNQRESSGHLFASYCAHGRERSSKTFFFSFLFRSFLFFFRCRFEGCRLEREGERENKLFQ</sequence>
<evidence type="ECO:0000256" key="1">
    <source>
        <dbReference type="SAM" id="MobiDB-lite"/>
    </source>
</evidence>
<feature type="compositionally biased region" description="Pro residues" evidence="1">
    <location>
        <begin position="95"/>
        <end position="105"/>
    </location>
</feature>
<dbReference type="EMBL" id="JAHLJV010000006">
    <property type="protein sequence ID" value="KAK1597980.1"/>
    <property type="molecule type" value="Genomic_DNA"/>
</dbReference>
<comment type="caution">
    <text evidence="2">The sequence shown here is derived from an EMBL/GenBank/DDBJ whole genome shotgun (WGS) entry which is preliminary data.</text>
</comment>
<protein>
    <submittedName>
        <fullName evidence="2">Uncharacterized protein</fullName>
    </submittedName>
</protein>
<name>A0AAD8VB19_9PEZI</name>
<evidence type="ECO:0000313" key="2">
    <source>
        <dbReference type="EMBL" id="KAK1597980.1"/>
    </source>
</evidence>
<feature type="region of interest" description="Disordered" evidence="1">
    <location>
        <begin position="87"/>
        <end position="117"/>
    </location>
</feature>
<evidence type="ECO:0000313" key="3">
    <source>
        <dbReference type="Proteomes" id="UP001230504"/>
    </source>
</evidence>
<dbReference type="RefSeq" id="XP_060418725.1">
    <property type="nucleotide sequence ID" value="XM_060552438.1"/>
</dbReference>
<dbReference type="GeneID" id="85436678"/>
<dbReference type="AlphaFoldDB" id="A0AAD8VB19"/>